<dbReference type="HOGENOM" id="CLU_1425899_0_0_9"/>
<organism evidence="2 3">
    <name type="scientific">Desulfofarcimen acetoxidans (strain ATCC 49208 / DSM 771 / KCTC 5769 / VKM B-1644 / 5575)</name>
    <name type="common">Desulfotomaculum acetoxidans</name>
    <dbReference type="NCBI Taxonomy" id="485916"/>
    <lineage>
        <taxon>Bacteria</taxon>
        <taxon>Bacillati</taxon>
        <taxon>Bacillota</taxon>
        <taxon>Clostridia</taxon>
        <taxon>Eubacteriales</taxon>
        <taxon>Peptococcaceae</taxon>
        <taxon>Desulfofarcimen</taxon>
    </lineage>
</organism>
<dbReference type="STRING" id="485916.Dtox_2699"/>
<keyword evidence="3" id="KW-1185">Reference proteome</keyword>
<dbReference type="Pfam" id="PF04350">
    <property type="entry name" value="PilO"/>
    <property type="match status" value="1"/>
</dbReference>
<reference evidence="2 3" key="1">
    <citation type="journal article" date="2009" name="Stand. Genomic Sci.">
        <title>Complete genome sequence of Desulfotomaculum acetoxidans type strain (5575).</title>
        <authorList>
            <person name="Spring S."/>
            <person name="Lapidus A."/>
            <person name="Schroder M."/>
            <person name="Gleim D."/>
            <person name="Sims D."/>
            <person name="Meincke L."/>
            <person name="Glavina Del Rio T."/>
            <person name="Tice H."/>
            <person name="Copeland A."/>
            <person name="Cheng J.F."/>
            <person name="Lucas S."/>
            <person name="Chen F."/>
            <person name="Nolan M."/>
            <person name="Bruce D."/>
            <person name="Goodwin L."/>
            <person name="Pitluck S."/>
            <person name="Ivanova N."/>
            <person name="Mavromatis K."/>
            <person name="Mikhailova N."/>
            <person name="Pati A."/>
            <person name="Chen A."/>
            <person name="Palaniappan K."/>
            <person name="Land M."/>
            <person name="Hauser L."/>
            <person name="Chang Y.J."/>
            <person name="Jeffries C.D."/>
            <person name="Chain P."/>
            <person name="Saunders E."/>
            <person name="Brettin T."/>
            <person name="Detter J.C."/>
            <person name="Goker M."/>
            <person name="Bristow J."/>
            <person name="Eisen J.A."/>
            <person name="Markowitz V."/>
            <person name="Hugenholtz P."/>
            <person name="Kyrpides N.C."/>
            <person name="Klenk H.P."/>
            <person name="Han C."/>
        </authorList>
    </citation>
    <scope>NUCLEOTIDE SEQUENCE [LARGE SCALE GENOMIC DNA]</scope>
    <source>
        <strain evidence="3">ATCC 49208 / DSM 771 / VKM B-1644</strain>
    </source>
</reference>
<dbReference type="KEGG" id="dae:Dtox_2699"/>
<dbReference type="AlphaFoldDB" id="C8W182"/>
<dbReference type="Proteomes" id="UP000002217">
    <property type="component" value="Chromosome"/>
</dbReference>
<evidence type="ECO:0000256" key="1">
    <source>
        <dbReference type="SAM" id="Phobius"/>
    </source>
</evidence>
<dbReference type="InterPro" id="IPR007445">
    <property type="entry name" value="PilO"/>
</dbReference>
<dbReference type="eggNOG" id="COG3167">
    <property type="taxonomic scope" value="Bacteria"/>
</dbReference>
<gene>
    <name evidence="2" type="ordered locus">Dtox_2699</name>
</gene>
<keyword evidence="1" id="KW-1133">Transmembrane helix</keyword>
<feature type="transmembrane region" description="Helical" evidence="1">
    <location>
        <begin position="22"/>
        <end position="41"/>
    </location>
</feature>
<dbReference type="RefSeq" id="WP_015758172.1">
    <property type="nucleotide sequence ID" value="NC_013216.1"/>
</dbReference>
<evidence type="ECO:0000313" key="2">
    <source>
        <dbReference type="EMBL" id="ACV63478.1"/>
    </source>
</evidence>
<dbReference type="GO" id="GO:0043683">
    <property type="term" value="P:type IV pilus assembly"/>
    <property type="evidence" value="ECO:0007669"/>
    <property type="project" value="InterPro"/>
</dbReference>
<proteinExistence type="predicted"/>
<dbReference type="GO" id="GO:0043107">
    <property type="term" value="P:type IV pilus-dependent motility"/>
    <property type="evidence" value="ECO:0007669"/>
    <property type="project" value="InterPro"/>
</dbReference>
<dbReference type="InterPro" id="IPR014717">
    <property type="entry name" value="Transl_elong_EF1B/ribsomal_bS6"/>
</dbReference>
<keyword evidence="1" id="KW-0472">Membrane</keyword>
<evidence type="ECO:0000313" key="3">
    <source>
        <dbReference type="Proteomes" id="UP000002217"/>
    </source>
</evidence>
<dbReference type="OrthoDB" id="1786548at2"/>
<sequence length="190" mass="21716">MLYNLINVCQNKLIELSGRERLLVGFFIVLIIVVFILNVLFPQIEEYRLIKKQLLVNENKVIVMNKQLNSMNATEQAVKKNKQKMEEYNKYFLQEINDGTVLQTTGNLAMTSGLELLSFHPQEIVNKQLYSEMPVTLVVAGDLAGIISFVDLLEHQQFLTEIKKINIAVLTSDNPKARAKAEISMLIYLN</sequence>
<protein>
    <submittedName>
        <fullName evidence="2">Uncharacterized protein</fullName>
    </submittedName>
</protein>
<accession>C8W182</accession>
<dbReference type="Gene3D" id="3.30.70.60">
    <property type="match status" value="1"/>
</dbReference>
<dbReference type="EMBL" id="CP001720">
    <property type="protein sequence ID" value="ACV63478.1"/>
    <property type="molecule type" value="Genomic_DNA"/>
</dbReference>
<name>C8W182_DESAS</name>
<keyword evidence="1" id="KW-0812">Transmembrane</keyword>